<dbReference type="InterPro" id="IPR029044">
    <property type="entry name" value="Nucleotide-diphossugar_trans"/>
</dbReference>
<dbReference type="SUPFAM" id="SSF53448">
    <property type="entry name" value="Nucleotide-diphospho-sugar transferases"/>
    <property type="match status" value="1"/>
</dbReference>
<dbReference type="EC" id="2.7.7.9" evidence="4"/>
<keyword evidence="4" id="KW-0548">Nucleotidyltransferase</keyword>
<dbReference type="EMBL" id="CP029803">
    <property type="protein sequence ID" value="AWT59050.1"/>
    <property type="molecule type" value="Genomic_DNA"/>
</dbReference>
<accession>A0A2Z4AKC5</accession>
<evidence type="ECO:0000313" key="4">
    <source>
        <dbReference type="EMBL" id="AWT59050.1"/>
    </source>
</evidence>
<dbReference type="InterPro" id="IPR056729">
    <property type="entry name" value="GMPPB_C"/>
</dbReference>
<evidence type="ECO:0000256" key="1">
    <source>
        <dbReference type="ARBA" id="ARBA00007274"/>
    </source>
</evidence>
<proteinExistence type="inferred from homology"/>
<name>A0A2Z4AKC5_9BACT</name>
<gene>
    <name evidence="4" type="primary">cugP</name>
    <name evidence="4" type="ORF">DF168_00224</name>
</gene>
<evidence type="ECO:0000259" key="2">
    <source>
        <dbReference type="Pfam" id="PF00483"/>
    </source>
</evidence>
<protein>
    <submittedName>
        <fullName evidence="4">UTP--glucose-1-phosphate uridylyltransferase</fullName>
        <ecNumber evidence="4">2.7.7.9</ecNumber>
    </submittedName>
</protein>
<dbReference type="AlphaFoldDB" id="A0A2Z4AKC5"/>
<dbReference type="Proteomes" id="UP000247465">
    <property type="component" value="Chromosome"/>
</dbReference>
<feature type="domain" description="Nucleotidyl transferase" evidence="2">
    <location>
        <begin position="2"/>
        <end position="137"/>
    </location>
</feature>
<evidence type="ECO:0000259" key="3">
    <source>
        <dbReference type="Pfam" id="PF25087"/>
    </source>
</evidence>
<dbReference type="InterPro" id="IPR005835">
    <property type="entry name" value="NTP_transferase_dom"/>
</dbReference>
<feature type="domain" description="Mannose-1-phosphate guanyltransferase C-terminal" evidence="3">
    <location>
        <begin position="244"/>
        <end position="312"/>
    </location>
</feature>
<reference evidence="4 5" key="1">
    <citation type="submission" date="2018-06" db="EMBL/GenBank/DDBJ databases">
        <title>Draft Genome Sequence of a Novel Marine Bacterium Related to the Verrucomicrobia.</title>
        <authorList>
            <person name="Vosseberg J."/>
            <person name="Martijn J."/>
            <person name="Ettema T.J.G."/>
        </authorList>
    </citation>
    <scope>NUCLEOTIDE SEQUENCE [LARGE SCALE GENOMIC DNA]</scope>
    <source>
        <strain evidence="4">TARA_B100001123</strain>
    </source>
</reference>
<dbReference type="GO" id="GO:0003983">
    <property type="term" value="F:UTP:glucose-1-phosphate uridylyltransferase activity"/>
    <property type="evidence" value="ECO:0007669"/>
    <property type="project" value="UniProtKB-EC"/>
</dbReference>
<keyword evidence="4" id="KW-0808">Transferase</keyword>
<dbReference type="PANTHER" id="PTHR22572">
    <property type="entry name" value="SUGAR-1-PHOSPHATE GUANYL TRANSFERASE"/>
    <property type="match status" value="1"/>
</dbReference>
<dbReference type="InterPro" id="IPR050486">
    <property type="entry name" value="Mannose-1P_guanyltransferase"/>
</dbReference>
<dbReference type="Gene3D" id="3.90.550.10">
    <property type="entry name" value="Spore Coat Polysaccharide Biosynthesis Protein SpsA, Chain A"/>
    <property type="match status" value="1"/>
</dbReference>
<dbReference type="Pfam" id="PF00483">
    <property type="entry name" value="NTP_transferase"/>
    <property type="match status" value="1"/>
</dbReference>
<dbReference type="KEGG" id="mtar:DF168_00224"/>
<dbReference type="Pfam" id="PF25087">
    <property type="entry name" value="GMPPB_C"/>
    <property type="match status" value="1"/>
</dbReference>
<organism evidence="4 5">
    <name type="scientific">Candidatus Moanibacter tarae</name>
    <dbReference type="NCBI Taxonomy" id="2200854"/>
    <lineage>
        <taxon>Bacteria</taxon>
        <taxon>Pseudomonadati</taxon>
        <taxon>Verrucomicrobiota</taxon>
        <taxon>Opitutia</taxon>
        <taxon>Puniceicoccales</taxon>
        <taxon>Puniceicoccales incertae sedis</taxon>
        <taxon>Candidatus Moanibacter</taxon>
    </lineage>
</organism>
<evidence type="ECO:0000313" key="5">
    <source>
        <dbReference type="Proteomes" id="UP000247465"/>
    </source>
</evidence>
<sequence length="319" mass="35272">MKAFVLGAGEGRRLRPLTQLIPKPLIPVWNKPLITYAFDHLLEFGVEELIVNTHHLAECYDIVFPDGRYSQSSITFVREFPEILDSGGGLANIAEHVQEDGLIVYNGDILTDLPLEKAAEAHQRSDNLVTLVLRSEGPNRNVTLNEETGKVCDLRHHFGVDGGLRVQFTGVSFVNREFMDLITPINESIVMAWLRLIREQDALGGVLVDEGNWWDLGDRRTYLEVSRSFASTGFLEVSSHTLQPSRIHPTARIDSSAFVDPVSVVGSKCDIEPGVRILDSVLWEGVQVVQGTELIGCIVAGVSIGNKQRISGRHIGVDL</sequence>
<comment type="similarity">
    <text evidence="1">Belongs to the transferase hexapeptide repeat family.</text>
</comment>